<dbReference type="InterPro" id="IPR001509">
    <property type="entry name" value="Epimerase_deHydtase"/>
</dbReference>
<reference evidence="2" key="1">
    <citation type="submission" date="2022-10" db="EMBL/GenBank/DDBJ databases">
        <title>Tapping the CABI collections for fungal endophytes: first genome assemblies for Collariella, Neodidymelliopsis, Ascochyta clinopodiicola, Didymella pomorum, Didymosphaeria variabile, Neocosmospora piperis and Neocucurbitaria cava.</title>
        <authorList>
            <person name="Hill R."/>
        </authorList>
    </citation>
    <scope>NUCLEOTIDE SEQUENCE</scope>
    <source>
        <strain evidence="2">IMI 356814</strain>
    </source>
</reference>
<evidence type="ECO:0000259" key="1">
    <source>
        <dbReference type="Pfam" id="PF01370"/>
    </source>
</evidence>
<dbReference type="PANTHER" id="PTHR48079">
    <property type="entry name" value="PROTEIN YEEZ"/>
    <property type="match status" value="1"/>
</dbReference>
<dbReference type="GO" id="GO:0005737">
    <property type="term" value="C:cytoplasm"/>
    <property type="evidence" value="ECO:0007669"/>
    <property type="project" value="TreeGrafter"/>
</dbReference>
<keyword evidence="3" id="KW-1185">Reference proteome</keyword>
<dbReference type="EMBL" id="JAPEUY010000014">
    <property type="protein sequence ID" value="KAJ4366179.1"/>
    <property type="molecule type" value="Genomic_DNA"/>
</dbReference>
<sequence length="344" mass="37464">MSHSILLTGASGYLGGSLLAQLSHAKLPPYNHLYALARSESQAASIRQYNAEPLILDLSNQEEVIKTIIDAKITIIYFLVDAMKSELQIPLIKALGEVRKQIGGDQDVHFLHTTGAKIFSEHAGMPIDRRILDTDSNLYELQKSAKAPHSIMAQAINTNNTIIETAQSHGVRSYLFIPCIVYGEGSGFGNRISIQTTAVIKAAKKLRAVYNVNPEGALYIYAVYVDLLRSILSGENPESGRNGYYLASSGSVAWSDIYTAIARALAKRGVVDNEVVKEADDVILAEMGEALGCPKEFVAVQLGGTCTLRPDRASRIGWKPQYSPEHILDAADAEVELVLKHLKA</sequence>
<dbReference type="InterPro" id="IPR036291">
    <property type="entry name" value="NAD(P)-bd_dom_sf"/>
</dbReference>
<dbReference type="Pfam" id="PF01370">
    <property type="entry name" value="Epimerase"/>
    <property type="match status" value="1"/>
</dbReference>
<accession>A0A9W9CIZ7</accession>
<dbReference type="Gene3D" id="3.40.50.720">
    <property type="entry name" value="NAD(P)-binding Rossmann-like Domain"/>
    <property type="match status" value="1"/>
</dbReference>
<dbReference type="GO" id="GO:0004029">
    <property type="term" value="F:aldehyde dehydrogenase (NAD+) activity"/>
    <property type="evidence" value="ECO:0007669"/>
    <property type="project" value="TreeGrafter"/>
</dbReference>
<dbReference type="OrthoDB" id="10262413at2759"/>
<evidence type="ECO:0000313" key="3">
    <source>
        <dbReference type="Proteomes" id="UP001140560"/>
    </source>
</evidence>
<gene>
    <name evidence="2" type="ORF">N0V83_007814</name>
</gene>
<dbReference type="AlphaFoldDB" id="A0A9W9CIZ7"/>
<feature type="domain" description="NAD-dependent epimerase/dehydratase" evidence="1">
    <location>
        <begin position="5"/>
        <end position="201"/>
    </location>
</feature>
<dbReference type="SUPFAM" id="SSF51735">
    <property type="entry name" value="NAD(P)-binding Rossmann-fold domains"/>
    <property type="match status" value="1"/>
</dbReference>
<proteinExistence type="predicted"/>
<comment type="caution">
    <text evidence="2">The sequence shown here is derived from an EMBL/GenBank/DDBJ whole genome shotgun (WGS) entry which is preliminary data.</text>
</comment>
<protein>
    <recommendedName>
        <fullName evidence="1">NAD-dependent epimerase/dehydratase domain-containing protein</fullName>
    </recommendedName>
</protein>
<name>A0A9W9CIZ7_9PLEO</name>
<dbReference type="PANTHER" id="PTHR48079:SF6">
    <property type="entry name" value="NAD(P)-BINDING DOMAIN-CONTAINING PROTEIN-RELATED"/>
    <property type="match status" value="1"/>
</dbReference>
<organism evidence="2 3">
    <name type="scientific">Neocucurbitaria cava</name>
    <dbReference type="NCBI Taxonomy" id="798079"/>
    <lineage>
        <taxon>Eukaryota</taxon>
        <taxon>Fungi</taxon>
        <taxon>Dikarya</taxon>
        <taxon>Ascomycota</taxon>
        <taxon>Pezizomycotina</taxon>
        <taxon>Dothideomycetes</taxon>
        <taxon>Pleosporomycetidae</taxon>
        <taxon>Pleosporales</taxon>
        <taxon>Pleosporineae</taxon>
        <taxon>Cucurbitariaceae</taxon>
        <taxon>Neocucurbitaria</taxon>
    </lineage>
</organism>
<dbReference type="Proteomes" id="UP001140560">
    <property type="component" value="Unassembled WGS sequence"/>
</dbReference>
<dbReference type="InterPro" id="IPR051783">
    <property type="entry name" value="NAD(P)-dependent_oxidoreduct"/>
</dbReference>
<evidence type="ECO:0000313" key="2">
    <source>
        <dbReference type="EMBL" id="KAJ4366179.1"/>
    </source>
</evidence>